<proteinExistence type="predicted"/>
<keyword evidence="2" id="KW-1185">Reference proteome</keyword>
<evidence type="ECO:0000313" key="2">
    <source>
        <dbReference type="Proteomes" id="UP000317646"/>
    </source>
</evidence>
<accession>A0A502GTS2</accession>
<organism evidence="1 2">
    <name type="scientific">Hymenobacter nivis</name>
    <dbReference type="NCBI Taxonomy" id="1850093"/>
    <lineage>
        <taxon>Bacteria</taxon>
        <taxon>Pseudomonadati</taxon>
        <taxon>Bacteroidota</taxon>
        <taxon>Cytophagia</taxon>
        <taxon>Cytophagales</taxon>
        <taxon>Hymenobacteraceae</taxon>
        <taxon>Hymenobacter</taxon>
    </lineage>
</organism>
<comment type="caution">
    <text evidence="1">The sequence shown here is derived from an EMBL/GenBank/DDBJ whole genome shotgun (WGS) entry which is preliminary data.</text>
</comment>
<dbReference type="AlphaFoldDB" id="A0A502GTS2"/>
<gene>
    <name evidence="1" type="ORF">EAH73_12610</name>
</gene>
<protein>
    <submittedName>
        <fullName evidence="1">DUF2931 family protein</fullName>
    </submittedName>
</protein>
<dbReference type="Pfam" id="PF11153">
    <property type="entry name" value="DUF2931"/>
    <property type="match status" value="1"/>
</dbReference>
<dbReference type="Proteomes" id="UP000317646">
    <property type="component" value="Unassembled WGS sequence"/>
</dbReference>
<name>A0A502GTS2_9BACT</name>
<sequence length="351" mass="39740">MPLRPYSLPALLTGGLVLLALPRCQPALEPYQTERFELVAGPAAAEGYPMEIEEGRFPTSDGNSIPFGAEFLEGDWGLSHSVVVRSDGTAPAPDSLEVRWFSYTEDKFYQGRWAMPQRRIHELLRQGYWNTDEQQHATYSNLTMCLLPQGVVVVWLCGRNQVLLGRYQAREINFDFKRFNPAANRPRMIAQEQARLPAAVQAQIRSGTLSSRRWDDCLTTYRWRLALRPPLRLLDYGLSYVNAETDNYPRTAALALPRATALLATQRRPVPSNLLLRVEAGPRRHWQLQVKALDEAETRAAFQTLHAAHPVAPLTLGVETDASMRQARLVLQNDWQRVVLHKSTVVVYAVE</sequence>
<reference evidence="1 2" key="1">
    <citation type="journal article" date="2019" name="Environ. Microbiol.">
        <title>Species interactions and distinct microbial communities in high Arctic permafrost affected cryosols are associated with the CH4 and CO2 gas fluxes.</title>
        <authorList>
            <person name="Altshuler I."/>
            <person name="Hamel J."/>
            <person name="Turney S."/>
            <person name="Magnuson E."/>
            <person name="Levesque R."/>
            <person name="Greer C."/>
            <person name="Whyte L.G."/>
        </authorList>
    </citation>
    <scope>NUCLEOTIDE SEQUENCE [LARGE SCALE GENOMIC DNA]</scope>
    <source>
        <strain evidence="1 2">S9.2P</strain>
    </source>
</reference>
<dbReference type="EMBL" id="RCYZ01000005">
    <property type="protein sequence ID" value="TPG65321.1"/>
    <property type="molecule type" value="Genomic_DNA"/>
</dbReference>
<evidence type="ECO:0000313" key="1">
    <source>
        <dbReference type="EMBL" id="TPG65321.1"/>
    </source>
</evidence>
<dbReference type="InterPro" id="IPR021326">
    <property type="entry name" value="DUF2931"/>
</dbReference>